<gene>
    <name evidence="2" type="ORF">OKA104_LOCUS4360</name>
</gene>
<evidence type="ECO:0000256" key="1">
    <source>
        <dbReference type="SAM" id="MobiDB-lite"/>
    </source>
</evidence>
<feature type="compositionally biased region" description="Low complexity" evidence="1">
    <location>
        <begin position="216"/>
        <end position="226"/>
    </location>
</feature>
<feature type="region of interest" description="Disordered" evidence="1">
    <location>
        <begin position="1"/>
        <end position="93"/>
    </location>
</feature>
<evidence type="ECO:0000313" key="3">
    <source>
        <dbReference type="Proteomes" id="UP000663881"/>
    </source>
</evidence>
<feature type="compositionally biased region" description="Basic and acidic residues" evidence="1">
    <location>
        <begin position="259"/>
        <end position="273"/>
    </location>
</feature>
<comment type="caution">
    <text evidence="2">The sequence shown here is derived from an EMBL/GenBank/DDBJ whole genome shotgun (WGS) entry which is preliminary data.</text>
</comment>
<feature type="compositionally biased region" description="Basic and acidic residues" evidence="1">
    <location>
        <begin position="1"/>
        <end position="40"/>
    </location>
</feature>
<evidence type="ECO:0000313" key="2">
    <source>
        <dbReference type="EMBL" id="CAF3556427.1"/>
    </source>
</evidence>
<dbReference type="AlphaFoldDB" id="A0A818KI08"/>
<protein>
    <submittedName>
        <fullName evidence="2">Uncharacterized protein</fullName>
    </submittedName>
</protein>
<feature type="compositionally biased region" description="Basic and acidic residues" evidence="1">
    <location>
        <begin position="227"/>
        <end position="236"/>
    </location>
</feature>
<feature type="region of interest" description="Disordered" evidence="1">
    <location>
        <begin position="208"/>
        <end position="277"/>
    </location>
</feature>
<sequence length="406" mass="44905">EHHSEKPHEGPATHKPEQHSEKPHGTHAPEQHSDKPHEGPATHGSTKHAPRSNGSHATPATHTTSKHTGATHGVSKTTVEEEQTKRPAGCGALNEPCEIDCEHGHKISSEENKLVGVLSVKKCSSKEFEKHIAGSKAVAKELSSLVDQELTKKGIKEAVKIDVVKVVGDDSHCGFHYSVDAKKEEHEHIKAALHTVCKEKQLRVAIDEHQRRSCNDDSSSSDSSSGDDSKDVDEKIRRPHKKSKSHPSDLSSSSSSEENENKPKPTRKTEVAKHRTGHIVRILSTSADVPFRKGSRKDTSCARCALRKISSTLLLEGVSLEQVSSRLCGRFPQNFKYILAAGIRKFQRVGLKSIDISNISVDKTNNLIIDFDIIVDPKYNELIRNALRQAVITIDLERVFKYSQRH</sequence>
<dbReference type="Proteomes" id="UP000663881">
    <property type="component" value="Unassembled WGS sequence"/>
</dbReference>
<dbReference type="EMBL" id="CAJOAY010000139">
    <property type="protein sequence ID" value="CAF3556427.1"/>
    <property type="molecule type" value="Genomic_DNA"/>
</dbReference>
<name>A0A818KI08_9BILA</name>
<feature type="non-terminal residue" evidence="2">
    <location>
        <position position="406"/>
    </location>
</feature>
<proteinExistence type="predicted"/>
<organism evidence="2 3">
    <name type="scientific">Adineta steineri</name>
    <dbReference type="NCBI Taxonomy" id="433720"/>
    <lineage>
        <taxon>Eukaryota</taxon>
        <taxon>Metazoa</taxon>
        <taxon>Spiralia</taxon>
        <taxon>Gnathifera</taxon>
        <taxon>Rotifera</taxon>
        <taxon>Eurotatoria</taxon>
        <taxon>Bdelloidea</taxon>
        <taxon>Adinetida</taxon>
        <taxon>Adinetidae</taxon>
        <taxon>Adineta</taxon>
    </lineage>
</organism>
<feature type="compositionally biased region" description="Polar residues" evidence="1">
    <location>
        <begin position="52"/>
        <end position="68"/>
    </location>
</feature>
<accession>A0A818KI08</accession>
<reference evidence="2" key="1">
    <citation type="submission" date="2021-02" db="EMBL/GenBank/DDBJ databases">
        <authorList>
            <person name="Nowell W R."/>
        </authorList>
    </citation>
    <scope>NUCLEOTIDE SEQUENCE</scope>
</reference>